<proteinExistence type="predicted"/>
<dbReference type="AlphaFoldDB" id="A0A4S3ZSF9"/>
<comment type="caution">
    <text evidence="1">The sequence shown here is derived from an EMBL/GenBank/DDBJ whole genome shotgun (WGS) entry which is preliminary data.</text>
</comment>
<accession>A0A4S3ZSF9</accession>
<reference evidence="1 2" key="1">
    <citation type="submission" date="2019-04" db="EMBL/GenBank/DDBJ databases">
        <title>Flavobacterium sp. nov. isolated from construction timber.</title>
        <authorList>
            <person name="Lin S.-Y."/>
            <person name="Chang C.-T."/>
            <person name="Young C.-C."/>
        </authorList>
    </citation>
    <scope>NUCLEOTIDE SEQUENCE [LARGE SCALE GENOMIC DNA]</scope>
    <source>
        <strain evidence="1 2">CC-CTC003</strain>
    </source>
</reference>
<protein>
    <submittedName>
        <fullName evidence="1">Uncharacterized protein</fullName>
    </submittedName>
</protein>
<name>A0A4S3ZSF9_9FLAO</name>
<sequence length="144" mass="15470">MRNLNGTPTATEEGVLAFGSLPLWFIGGNAGATQAEASTKLLEQTGQVQSLGGGRTAVKQWLQGAGNLERGTLIQNIESAGFKRMSPKTSPVSVFERGGMRIRLDPPQSGTPFNHMHLEYGGNSYNIFLNPVNYKSSAAHIPIR</sequence>
<dbReference type="EMBL" id="SSNZ01000008">
    <property type="protein sequence ID" value="THF48481.1"/>
    <property type="molecule type" value="Genomic_DNA"/>
</dbReference>
<evidence type="ECO:0000313" key="1">
    <source>
        <dbReference type="EMBL" id="THF48481.1"/>
    </source>
</evidence>
<evidence type="ECO:0000313" key="2">
    <source>
        <dbReference type="Proteomes" id="UP000307507"/>
    </source>
</evidence>
<dbReference type="Proteomes" id="UP000307507">
    <property type="component" value="Unassembled WGS sequence"/>
</dbReference>
<gene>
    <name evidence="1" type="ORF">E6C50_14450</name>
</gene>
<keyword evidence="2" id="KW-1185">Reference proteome</keyword>
<organism evidence="1 2">
    <name type="scientific">Flavobacterium supellecticarium</name>
    <dbReference type="NCBI Taxonomy" id="2565924"/>
    <lineage>
        <taxon>Bacteria</taxon>
        <taxon>Pseudomonadati</taxon>
        <taxon>Bacteroidota</taxon>
        <taxon>Flavobacteriia</taxon>
        <taxon>Flavobacteriales</taxon>
        <taxon>Flavobacteriaceae</taxon>
        <taxon>Flavobacterium</taxon>
    </lineage>
</organism>
<dbReference type="RefSeq" id="WP_136403944.1">
    <property type="nucleotide sequence ID" value="NZ_SSNZ01000008.1"/>
</dbReference>